<sequence>MAKKVAQQMMMCNSCGRKTLHQKNTKEISWLMHLVLTIFTGGLWLIVWVLILMWHAIAKPASAAVNRWVCSQCGN</sequence>
<gene>
    <name evidence="2" type="ORF">G0028_09225</name>
</gene>
<dbReference type="RefSeq" id="WP_180047557.1">
    <property type="nucleotide sequence ID" value="NZ_CP048659.1"/>
</dbReference>
<evidence type="ECO:0000313" key="3">
    <source>
        <dbReference type="Proteomes" id="UP000593966"/>
    </source>
</evidence>
<organism evidence="2 3">
    <name type="scientific">Acinetobacter piscicola</name>
    <dbReference type="NCBI Taxonomy" id="2006115"/>
    <lineage>
        <taxon>Bacteria</taxon>
        <taxon>Pseudomonadati</taxon>
        <taxon>Pseudomonadota</taxon>
        <taxon>Gammaproteobacteria</taxon>
        <taxon>Moraxellales</taxon>
        <taxon>Moraxellaceae</taxon>
        <taxon>Acinetobacter</taxon>
    </lineage>
</organism>
<reference evidence="2 3" key="1">
    <citation type="submission" date="2020-02" db="EMBL/GenBank/DDBJ databases">
        <title>Tigecycline-resistant Acinetobacter species from pigs and migratory birds.</title>
        <authorList>
            <person name="Chen C."/>
            <person name="Sun J."/>
            <person name="Liao X.-P."/>
            <person name="Liu Y.-H."/>
        </authorList>
    </citation>
    <scope>NUCLEOTIDE SEQUENCE [LARGE SCALE GENOMIC DNA]</scope>
    <source>
        <strain evidence="2 3">YH12207_T</strain>
    </source>
</reference>
<evidence type="ECO:0000256" key="1">
    <source>
        <dbReference type="SAM" id="Phobius"/>
    </source>
</evidence>
<accession>A0A7S6VW81</accession>
<evidence type="ECO:0000313" key="2">
    <source>
        <dbReference type="EMBL" id="QOW46060.1"/>
    </source>
</evidence>
<evidence type="ECO:0008006" key="4">
    <source>
        <dbReference type="Google" id="ProtNLM"/>
    </source>
</evidence>
<name>A0A7S6VW81_9GAMM</name>
<proteinExistence type="predicted"/>
<keyword evidence="1" id="KW-0472">Membrane</keyword>
<keyword evidence="3" id="KW-1185">Reference proteome</keyword>
<dbReference type="Proteomes" id="UP000593966">
    <property type="component" value="Chromosome"/>
</dbReference>
<keyword evidence="1" id="KW-0812">Transmembrane</keyword>
<feature type="transmembrane region" description="Helical" evidence="1">
    <location>
        <begin position="30"/>
        <end position="57"/>
    </location>
</feature>
<dbReference type="AlphaFoldDB" id="A0A7S6VW81"/>
<dbReference type="EMBL" id="CP048659">
    <property type="protein sequence ID" value="QOW46060.1"/>
    <property type="molecule type" value="Genomic_DNA"/>
</dbReference>
<keyword evidence="1" id="KW-1133">Transmembrane helix</keyword>
<protein>
    <recommendedName>
        <fullName evidence="4">LITAF domain-containing protein</fullName>
    </recommendedName>
</protein>